<protein>
    <submittedName>
        <fullName evidence="1">Kinesin-like protein KIF15</fullName>
    </submittedName>
</protein>
<comment type="caution">
    <text evidence="1">The sequence shown here is derived from an EMBL/GenBank/DDBJ whole genome shotgun (WGS) entry which is preliminary data.</text>
</comment>
<organism evidence="1 2">
    <name type="scientific">Durusdinium trenchii</name>
    <dbReference type="NCBI Taxonomy" id="1381693"/>
    <lineage>
        <taxon>Eukaryota</taxon>
        <taxon>Sar</taxon>
        <taxon>Alveolata</taxon>
        <taxon>Dinophyceae</taxon>
        <taxon>Suessiales</taxon>
        <taxon>Symbiodiniaceae</taxon>
        <taxon>Durusdinium</taxon>
    </lineage>
</organism>
<dbReference type="InterPro" id="IPR029069">
    <property type="entry name" value="HotDog_dom_sf"/>
</dbReference>
<dbReference type="SUPFAM" id="SSF54637">
    <property type="entry name" value="Thioesterase/thiol ester dehydrase-isomerase"/>
    <property type="match status" value="2"/>
</dbReference>
<accession>A0ABP0HAH9</accession>
<name>A0ABP0HAH9_9DINO</name>
<evidence type="ECO:0000313" key="1">
    <source>
        <dbReference type="EMBL" id="CAK8987045.1"/>
    </source>
</evidence>
<dbReference type="EMBL" id="CAXAMM010000336">
    <property type="protein sequence ID" value="CAK8987045.1"/>
    <property type="molecule type" value="Genomic_DNA"/>
</dbReference>
<proteinExistence type="predicted"/>
<evidence type="ECO:0000313" key="2">
    <source>
        <dbReference type="Proteomes" id="UP001642464"/>
    </source>
</evidence>
<dbReference type="Proteomes" id="UP001642464">
    <property type="component" value="Unassembled WGS sequence"/>
</dbReference>
<keyword evidence="2" id="KW-1185">Reference proteome</keyword>
<sequence>MSKHRPDVPCLLGAWRRPPNDLQEQVVGGGHKAIHDDATAAQVGLKLAPIHGTVHWSQLTPLLLEAFGPAWFETGSISVHFVNMVGHLQPVRCFLERSDASQRKVWMEHLDGRLVFDGTASVGTRNASSPKTMAQTKIANVKPVKGRLLFTRHEMGTESLELEPARIDFDQVVGPLFPFTHRRKLELITEFHPWFSEEAGSSSPWGRPILPPESFNQIMLGMVGGALGPRFPSLPGDAWLEEALKGRTPVGLFGGCEVILHAGPVFVGEDYQCRRQLVACGETPKAEFRWTRTFLYEKKSGKLVAEMTLQDMQLKNSLEGYAELRARSDATQAKL</sequence>
<reference evidence="1 2" key="1">
    <citation type="submission" date="2024-02" db="EMBL/GenBank/DDBJ databases">
        <authorList>
            <person name="Chen Y."/>
            <person name="Shah S."/>
            <person name="Dougan E. K."/>
            <person name="Thang M."/>
            <person name="Chan C."/>
        </authorList>
    </citation>
    <scope>NUCLEOTIDE SEQUENCE [LARGE SCALE GENOMIC DNA]</scope>
</reference>
<dbReference type="Gene3D" id="3.10.129.10">
    <property type="entry name" value="Hotdog Thioesterase"/>
    <property type="match status" value="2"/>
</dbReference>
<gene>
    <name evidence="1" type="ORF">SCF082_LOCUS810</name>
</gene>